<feature type="domain" description="Atg6 BARA" evidence="4">
    <location>
        <begin position="293"/>
        <end position="494"/>
    </location>
</feature>
<gene>
    <name evidence="6" type="ORF">EJ08DRAFT_694930</name>
</gene>
<dbReference type="PANTHER" id="PTHR12768">
    <property type="entry name" value="BECLIN 1"/>
    <property type="match status" value="1"/>
</dbReference>
<accession>A0A9P4U0K6</accession>
<evidence type="ECO:0000313" key="7">
    <source>
        <dbReference type="Proteomes" id="UP000800235"/>
    </source>
</evidence>
<dbReference type="GO" id="GO:0006995">
    <property type="term" value="P:cellular response to nitrogen starvation"/>
    <property type="evidence" value="ECO:0007669"/>
    <property type="project" value="TreeGrafter"/>
</dbReference>
<keyword evidence="2" id="KW-0175">Coiled coil</keyword>
<dbReference type="EMBL" id="MU007023">
    <property type="protein sequence ID" value="KAF2432890.1"/>
    <property type="molecule type" value="Genomic_DNA"/>
</dbReference>
<feature type="coiled-coil region" evidence="2">
    <location>
        <begin position="165"/>
        <end position="296"/>
    </location>
</feature>
<dbReference type="InterPro" id="IPR040455">
    <property type="entry name" value="Atg6_BARA"/>
</dbReference>
<dbReference type="InterPro" id="IPR007243">
    <property type="entry name" value="Atg6/Beclin"/>
</dbReference>
<dbReference type="GO" id="GO:0034272">
    <property type="term" value="C:phosphatidylinositol 3-kinase complex, class III, type II"/>
    <property type="evidence" value="ECO:0007669"/>
    <property type="project" value="TreeGrafter"/>
</dbReference>
<keyword evidence="7" id="KW-1185">Reference proteome</keyword>
<comment type="similarity">
    <text evidence="1">Belongs to the beclin family.</text>
</comment>
<dbReference type="GO" id="GO:0034271">
    <property type="term" value="C:phosphatidylinositol 3-kinase complex, class III, type I"/>
    <property type="evidence" value="ECO:0007669"/>
    <property type="project" value="TreeGrafter"/>
</dbReference>
<name>A0A9P4U0K6_9PEZI</name>
<feature type="compositionally biased region" description="Basic and acidic residues" evidence="3">
    <location>
        <begin position="58"/>
        <end position="72"/>
    </location>
</feature>
<reference evidence="6" key="1">
    <citation type="journal article" date="2020" name="Stud. Mycol.">
        <title>101 Dothideomycetes genomes: a test case for predicting lifestyles and emergence of pathogens.</title>
        <authorList>
            <person name="Haridas S."/>
            <person name="Albert R."/>
            <person name="Binder M."/>
            <person name="Bloem J."/>
            <person name="Labutti K."/>
            <person name="Salamov A."/>
            <person name="Andreopoulos B."/>
            <person name="Baker S."/>
            <person name="Barry K."/>
            <person name="Bills G."/>
            <person name="Bluhm B."/>
            <person name="Cannon C."/>
            <person name="Castanera R."/>
            <person name="Culley D."/>
            <person name="Daum C."/>
            <person name="Ezra D."/>
            <person name="Gonzalez J."/>
            <person name="Henrissat B."/>
            <person name="Kuo A."/>
            <person name="Liang C."/>
            <person name="Lipzen A."/>
            <person name="Lutzoni F."/>
            <person name="Magnuson J."/>
            <person name="Mondo S."/>
            <person name="Nolan M."/>
            <person name="Ohm R."/>
            <person name="Pangilinan J."/>
            <person name="Park H.-J."/>
            <person name="Ramirez L."/>
            <person name="Alfaro M."/>
            <person name="Sun H."/>
            <person name="Tritt A."/>
            <person name="Yoshinaga Y."/>
            <person name="Zwiers L.-H."/>
            <person name="Turgeon B."/>
            <person name="Goodwin S."/>
            <person name="Spatafora J."/>
            <person name="Crous P."/>
            <person name="Grigoriev I."/>
        </authorList>
    </citation>
    <scope>NUCLEOTIDE SEQUENCE</scope>
    <source>
        <strain evidence="6">CBS 130266</strain>
    </source>
</reference>
<evidence type="ECO:0000256" key="3">
    <source>
        <dbReference type="SAM" id="MobiDB-lite"/>
    </source>
</evidence>
<dbReference type="InterPro" id="IPR041691">
    <property type="entry name" value="Atg6/beclin_CC"/>
</dbReference>
<evidence type="ECO:0000313" key="6">
    <source>
        <dbReference type="EMBL" id="KAF2432890.1"/>
    </source>
</evidence>
<dbReference type="GO" id="GO:0043548">
    <property type="term" value="F:phosphatidylinositol 3-kinase binding"/>
    <property type="evidence" value="ECO:0007669"/>
    <property type="project" value="TreeGrafter"/>
</dbReference>
<feature type="compositionally biased region" description="Polar residues" evidence="3">
    <location>
        <begin position="88"/>
        <end position="99"/>
    </location>
</feature>
<comment type="caution">
    <text evidence="6">The sequence shown here is derived from an EMBL/GenBank/DDBJ whole genome shotgun (WGS) entry which is preliminary data.</text>
</comment>
<dbReference type="Pfam" id="PF04111">
    <property type="entry name" value="APG6"/>
    <property type="match status" value="1"/>
</dbReference>
<evidence type="ECO:0000256" key="1">
    <source>
        <dbReference type="ARBA" id="ARBA00005965"/>
    </source>
</evidence>
<dbReference type="GO" id="GO:0000045">
    <property type="term" value="P:autophagosome assembly"/>
    <property type="evidence" value="ECO:0007669"/>
    <property type="project" value="TreeGrafter"/>
</dbReference>
<dbReference type="Proteomes" id="UP000800235">
    <property type="component" value="Unassembled WGS sequence"/>
</dbReference>
<evidence type="ECO:0000259" key="4">
    <source>
        <dbReference type="Pfam" id="PF04111"/>
    </source>
</evidence>
<sequence>MVPAQPKLFCQDCKTPLNLDGSLQHLNPAAFKILIDSTGSSLLPAPTVNQQIRPAYSADRREEYDRVSKDARSPSIKRTVASHGKLSSAPNKQSSTNPDMSFIMLNKSQVVVPDSQHTPSKRGKSKKKADDTAEDDDSYANQMETVTRLNEILSARSDIDHPICVECTERLIDQMQKRLTNSTRERDAYVDFLRQANADIPTDDELHQARSRLRKLEQREKSAFEELEKLEKEKSAMEAEILELDTQAHELDVKEEEFWVERNAYSEKLTRFQSDRDKLTNQFEHDSKQLERLRRANVYNDTFAIGHDGYFGTINGLRLGRLPDRPVEWSEINAAWGHTALLLATVADKLNFTFKGYELVPMGSTSRVLRYKNTSASSSDPAHAPKPKYDTYKLYSSGEFTLIVGSLFHRDFDNAMIGFLECLRQLIEYAKNTPIQLPDGSIVECPPIGFKIEKDKIGDGSIRLGGLGNQEESWTKACKLTLICCKFLLAHASNVNESRRRG</sequence>
<organism evidence="6 7">
    <name type="scientific">Tothia fuscella</name>
    <dbReference type="NCBI Taxonomy" id="1048955"/>
    <lineage>
        <taxon>Eukaryota</taxon>
        <taxon>Fungi</taxon>
        <taxon>Dikarya</taxon>
        <taxon>Ascomycota</taxon>
        <taxon>Pezizomycotina</taxon>
        <taxon>Dothideomycetes</taxon>
        <taxon>Pleosporomycetidae</taxon>
        <taxon>Venturiales</taxon>
        <taxon>Cylindrosympodiaceae</taxon>
        <taxon>Tothia</taxon>
    </lineage>
</organism>
<dbReference type="OrthoDB" id="20368at2759"/>
<dbReference type="PANTHER" id="PTHR12768:SF4">
    <property type="entry name" value="BECLIN-1"/>
    <property type="match status" value="1"/>
</dbReference>
<dbReference type="Gene3D" id="6.10.250.3110">
    <property type="match status" value="1"/>
</dbReference>
<dbReference type="AlphaFoldDB" id="A0A9P4U0K6"/>
<proteinExistence type="inferred from homology"/>
<dbReference type="Gene3D" id="1.10.418.40">
    <property type="entry name" value="Autophagy protein 6/Beclin 1"/>
    <property type="match status" value="1"/>
</dbReference>
<feature type="region of interest" description="Disordered" evidence="3">
    <location>
        <begin position="55"/>
        <end position="99"/>
    </location>
</feature>
<dbReference type="GO" id="GO:0000407">
    <property type="term" value="C:phagophore assembly site"/>
    <property type="evidence" value="ECO:0007669"/>
    <property type="project" value="TreeGrafter"/>
</dbReference>
<feature type="domain" description="Atg6/beclin coiled-coil" evidence="5">
    <location>
        <begin position="162"/>
        <end position="290"/>
    </location>
</feature>
<evidence type="ECO:0000256" key="2">
    <source>
        <dbReference type="SAM" id="Coils"/>
    </source>
</evidence>
<dbReference type="GO" id="GO:0030674">
    <property type="term" value="F:protein-macromolecule adaptor activity"/>
    <property type="evidence" value="ECO:0007669"/>
    <property type="project" value="TreeGrafter"/>
</dbReference>
<protein>
    <submittedName>
        <fullName evidence="6">APG6-domain-containing protein</fullName>
    </submittedName>
</protein>
<dbReference type="GO" id="GO:0045324">
    <property type="term" value="P:late endosome to vacuole transport"/>
    <property type="evidence" value="ECO:0007669"/>
    <property type="project" value="TreeGrafter"/>
</dbReference>
<dbReference type="GO" id="GO:0000423">
    <property type="term" value="P:mitophagy"/>
    <property type="evidence" value="ECO:0007669"/>
    <property type="project" value="TreeGrafter"/>
</dbReference>
<dbReference type="Pfam" id="PF17675">
    <property type="entry name" value="APG6_N"/>
    <property type="match status" value="1"/>
</dbReference>
<evidence type="ECO:0000259" key="5">
    <source>
        <dbReference type="Pfam" id="PF17675"/>
    </source>
</evidence>
<feature type="region of interest" description="Disordered" evidence="3">
    <location>
        <begin position="111"/>
        <end position="142"/>
    </location>
</feature>
<dbReference type="InterPro" id="IPR038274">
    <property type="entry name" value="Atg6/Beclin_C_sf"/>
</dbReference>